<organism evidence="1">
    <name type="scientific">Brazilian caprine lentivirus</name>
    <dbReference type="NCBI Taxonomy" id="89592"/>
    <lineage>
        <taxon>Viruses</taxon>
        <taxon>Riboviria</taxon>
        <taxon>Pararnavirae</taxon>
        <taxon>Artverviricota</taxon>
        <taxon>Revtraviricetes</taxon>
        <taxon>Ortervirales</taxon>
        <taxon>Retroviridae</taxon>
        <taxon>Orthoretrovirinae</taxon>
        <taxon>Lentivirus</taxon>
    </lineage>
</organism>
<protein>
    <submittedName>
        <fullName evidence="1">Vif</fullName>
    </submittedName>
</protein>
<feature type="non-terminal residue" evidence="1">
    <location>
        <position position="1"/>
    </location>
</feature>
<reference evidence="1" key="1">
    <citation type="journal article" date="1999" name="J. Gen. Virol.">
        <title>Conserved sequence motifs involving the tat reading frame of Brazilian caprine lentiviruses indicate affiliations to both caprine arthritis-encephalitis virus and visna-maedi virus.</title>
        <authorList>
            <person name="Castro R.S."/>
            <person name="Greenland T."/>
            <person name="Leite R.C."/>
            <person name="Gouveia A."/>
            <person name="Mornex J.F."/>
            <person name="Cordier G."/>
        </authorList>
    </citation>
    <scope>NUCLEOTIDE SEQUENCE</scope>
</reference>
<name>Q77S27_9RETR</name>
<evidence type="ECO:0000313" key="1">
    <source>
        <dbReference type="EMBL" id="AAD24518.1"/>
    </source>
</evidence>
<proteinExistence type="predicted"/>
<sequence length="43" mass="5265">VLPLWRARKSNTTDFPWCRDTTGYDQAWSIRECWNLEYLLEDD</sequence>
<dbReference type="EMBL" id="AF108073">
    <property type="protein sequence ID" value="AAD24518.1"/>
    <property type="molecule type" value="Genomic_RNA"/>
</dbReference>
<accession>Q77S27</accession>
<gene>
    <name evidence="1" type="primary">vif</name>
</gene>